<name>A0A2G8R6J4_9RHOB</name>
<dbReference type="GO" id="GO:0016491">
    <property type="term" value="F:oxidoreductase activity"/>
    <property type="evidence" value="ECO:0007669"/>
    <property type="project" value="UniProtKB-KW"/>
</dbReference>
<dbReference type="InterPro" id="IPR055170">
    <property type="entry name" value="GFO_IDH_MocA-like_dom"/>
</dbReference>
<reference evidence="5 6" key="1">
    <citation type="submission" date="2013-09" db="EMBL/GenBank/DDBJ databases">
        <title>Genome sequencing of Phaeobacter antarcticus sp. nov. SM1211.</title>
        <authorList>
            <person name="Zhang X.-Y."/>
            <person name="Liu C."/>
            <person name="Chen X.-L."/>
            <person name="Xie B.-B."/>
            <person name="Qin Q.-L."/>
            <person name="Rong J.-C."/>
            <person name="Zhang Y.-Z."/>
        </authorList>
    </citation>
    <scope>NUCLEOTIDE SEQUENCE [LARGE SCALE GENOMIC DNA]</scope>
    <source>
        <strain evidence="5 6">SM1211</strain>
    </source>
</reference>
<dbReference type="PANTHER" id="PTHR42840">
    <property type="entry name" value="NAD(P)-BINDING ROSSMANN-FOLD SUPERFAMILY PROTEIN-RELATED"/>
    <property type="match status" value="1"/>
</dbReference>
<dbReference type="AlphaFoldDB" id="A0A2G8R6J4"/>
<keyword evidence="2" id="KW-0560">Oxidoreductase</keyword>
<proteinExistence type="inferred from homology"/>
<dbReference type="Pfam" id="PF01408">
    <property type="entry name" value="GFO_IDH_MocA"/>
    <property type="match status" value="1"/>
</dbReference>
<feature type="domain" description="GFO/IDH/MocA-like oxidoreductase" evidence="4">
    <location>
        <begin position="128"/>
        <end position="247"/>
    </location>
</feature>
<dbReference type="Gene3D" id="3.40.50.720">
    <property type="entry name" value="NAD(P)-binding Rossmann-like Domain"/>
    <property type="match status" value="1"/>
</dbReference>
<dbReference type="InterPro" id="IPR036291">
    <property type="entry name" value="NAD(P)-bd_dom_sf"/>
</dbReference>
<evidence type="ECO:0000259" key="3">
    <source>
        <dbReference type="Pfam" id="PF01408"/>
    </source>
</evidence>
<evidence type="ECO:0000256" key="2">
    <source>
        <dbReference type="ARBA" id="ARBA00023002"/>
    </source>
</evidence>
<evidence type="ECO:0000259" key="4">
    <source>
        <dbReference type="Pfam" id="PF22725"/>
    </source>
</evidence>
<dbReference type="EMBL" id="AWWI01000170">
    <property type="protein sequence ID" value="PIL17157.1"/>
    <property type="molecule type" value="Genomic_DNA"/>
</dbReference>
<dbReference type="Pfam" id="PF22725">
    <property type="entry name" value="GFO_IDH_MocA_C3"/>
    <property type="match status" value="1"/>
</dbReference>
<comment type="caution">
    <text evidence="5">The sequence shown here is derived from an EMBL/GenBank/DDBJ whole genome shotgun (WGS) entry which is preliminary data.</text>
</comment>
<dbReference type="InterPro" id="IPR030827">
    <property type="entry name" value="Myo_inos_IolG"/>
</dbReference>
<evidence type="ECO:0000313" key="5">
    <source>
        <dbReference type="EMBL" id="PIL17157.1"/>
    </source>
</evidence>
<dbReference type="PANTHER" id="PTHR42840:SF3">
    <property type="entry name" value="BINDING ROSSMANN FOLD OXIDOREDUCTASE, PUTATIVE (AFU_ORTHOLOGUE AFUA_2G10240)-RELATED"/>
    <property type="match status" value="1"/>
</dbReference>
<gene>
    <name evidence="5" type="ORF">P775_24845</name>
</gene>
<dbReference type="GO" id="GO:0000166">
    <property type="term" value="F:nucleotide binding"/>
    <property type="evidence" value="ECO:0007669"/>
    <property type="project" value="InterPro"/>
</dbReference>
<evidence type="ECO:0000256" key="1">
    <source>
        <dbReference type="ARBA" id="ARBA00010928"/>
    </source>
</evidence>
<organism evidence="5 6">
    <name type="scientific">Puniceibacterium antarcticum</name>
    <dbReference type="NCBI Taxonomy" id="1206336"/>
    <lineage>
        <taxon>Bacteria</taxon>
        <taxon>Pseudomonadati</taxon>
        <taxon>Pseudomonadota</taxon>
        <taxon>Alphaproteobacteria</taxon>
        <taxon>Rhodobacterales</taxon>
        <taxon>Paracoccaceae</taxon>
        <taxon>Puniceibacterium</taxon>
    </lineage>
</organism>
<sequence length="337" mass="35685">MTLNIALFGAGRIGKVHAASIKSDPRAQLVAVTDVMAQAAQALAAEHGIEVMTEDEILADASIDAILIAASTNTHADLIERGIAAGKAVFCEKPIDLDLQRALKVRASVAASGKPVMMGFNRRFDPNFATLKAAFDAGEIGKGELLSVTSYDPAPPPVSYIKVSGGLFRDMMIHDFDMCCWLFGLPAKVTATGSCLVDPAIGEAGDVDTAVVILHYADGRLATIRNSRRAVFGYDQRLELLGSDGMLSVENQLETTVRKSTTAGVSSAKPQLFFLERYMRAYETEWAAFLDALTNGTAMPATVQDGVNALALAEAANISLKEGRTVTLTAEMTGGAP</sequence>
<accession>A0A2G8R6J4</accession>
<dbReference type="Gene3D" id="3.30.360.10">
    <property type="entry name" value="Dihydrodipicolinate Reductase, domain 2"/>
    <property type="match status" value="1"/>
</dbReference>
<dbReference type="Proteomes" id="UP000231259">
    <property type="component" value="Unassembled WGS sequence"/>
</dbReference>
<dbReference type="NCBIfam" id="TIGR04380">
    <property type="entry name" value="myo_inos_iolG"/>
    <property type="match status" value="1"/>
</dbReference>
<dbReference type="RefSeq" id="WP_180287563.1">
    <property type="nucleotide sequence ID" value="NZ_AWWI01000170.1"/>
</dbReference>
<dbReference type="SUPFAM" id="SSF51735">
    <property type="entry name" value="NAD(P)-binding Rossmann-fold domains"/>
    <property type="match status" value="1"/>
</dbReference>
<comment type="similarity">
    <text evidence="1">Belongs to the Gfo/Idh/MocA family.</text>
</comment>
<feature type="domain" description="Gfo/Idh/MocA-like oxidoreductase N-terminal" evidence="3">
    <location>
        <begin position="3"/>
        <end position="120"/>
    </location>
</feature>
<protein>
    <submittedName>
        <fullName evidence="5">Inositol 2-dehydrogenase</fullName>
    </submittedName>
</protein>
<keyword evidence="6" id="KW-1185">Reference proteome</keyword>
<dbReference type="SUPFAM" id="SSF55347">
    <property type="entry name" value="Glyceraldehyde-3-phosphate dehydrogenase-like, C-terminal domain"/>
    <property type="match status" value="1"/>
</dbReference>
<dbReference type="InterPro" id="IPR000683">
    <property type="entry name" value="Gfo/Idh/MocA-like_OxRdtase_N"/>
</dbReference>
<evidence type="ECO:0000313" key="6">
    <source>
        <dbReference type="Proteomes" id="UP000231259"/>
    </source>
</evidence>